<keyword evidence="1" id="KW-0732">Signal</keyword>
<proteinExistence type="predicted"/>
<dbReference type="PANTHER" id="PTHR33964">
    <property type="entry name" value="RE45066P-RELATED"/>
    <property type="match status" value="1"/>
</dbReference>
<feature type="chain" id="PRO_5043933235" description="DUF19 domain-containing protein" evidence="1">
    <location>
        <begin position="19"/>
        <end position="176"/>
    </location>
</feature>
<sequence length="176" mass="19867">MVSFLVVLISSVLGAVYASPTCDPEAVKQCGLKMDESNPYPINALELKQQCSVIEPKFKCIADFMDRCPGLSPMGTREFFDGAIKLLPRVCHGDLFDKYLNNAECLNKVLTIKQQYCHAKYSHFAQEGRMCEYKNAFTKCVATFLDLFCDKDALDMYNEISKVTKFLYVESGHICP</sequence>
<evidence type="ECO:0008006" key="4">
    <source>
        <dbReference type="Google" id="ProtNLM"/>
    </source>
</evidence>
<name>A0AAV6U216_9ARAC</name>
<dbReference type="PANTHER" id="PTHR33964:SF1">
    <property type="entry name" value="RE45066P"/>
    <property type="match status" value="1"/>
</dbReference>
<protein>
    <recommendedName>
        <fullName evidence="4">DUF19 domain-containing protein</fullName>
    </recommendedName>
</protein>
<evidence type="ECO:0000313" key="3">
    <source>
        <dbReference type="Proteomes" id="UP000827092"/>
    </source>
</evidence>
<dbReference type="Proteomes" id="UP000827092">
    <property type="component" value="Unassembled WGS sequence"/>
</dbReference>
<evidence type="ECO:0000256" key="1">
    <source>
        <dbReference type="SAM" id="SignalP"/>
    </source>
</evidence>
<gene>
    <name evidence="2" type="ORF">JTE90_027847</name>
</gene>
<accession>A0AAV6U216</accession>
<dbReference type="AlphaFoldDB" id="A0AAV6U216"/>
<comment type="caution">
    <text evidence="2">The sequence shown here is derived from an EMBL/GenBank/DDBJ whole genome shotgun (WGS) entry which is preliminary data.</text>
</comment>
<evidence type="ECO:0000313" key="2">
    <source>
        <dbReference type="EMBL" id="KAG8178537.1"/>
    </source>
</evidence>
<keyword evidence="3" id="KW-1185">Reference proteome</keyword>
<organism evidence="2 3">
    <name type="scientific">Oedothorax gibbosus</name>
    <dbReference type="NCBI Taxonomy" id="931172"/>
    <lineage>
        <taxon>Eukaryota</taxon>
        <taxon>Metazoa</taxon>
        <taxon>Ecdysozoa</taxon>
        <taxon>Arthropoda</taxon>
        <taxon>Chelicerata</taxon>
        <taxon>Arachnida</taxon>
        <taxon>Araneae</taxon>
        <taxon>Araneomorphae</taxon>
        <taxon>Entelegynae</taxon>
        <taxon>Araneoidea</taxon>
        <taxon>Linyphiidae</taxon>
        <taxon>Erigoninae</taxon>
        <taxon>Oedothorax</taxon>
    </lineage>
</organism>
<feature type="signal peptide" evidence="1">
    <location>
        <begin position="1"/>
        <end position="18"/>
    </location>
</feature>
<reference evidence="2 3" key="1">
    <citation type="journal article" date="2022" name="Nat. Ecol. Evol.">
        <title>A masculinizing supergene underlies an exaggerated male reproductive morph in a spider.</title>
        <authorList>
            <person name="Hendrickx F."/>
            <person name="De Corte Z."/>
            <person name="Sonet G."/>
            <person name="Van Belleghem S.M."/>
            <person name="Kostlbacher S."/>
            <person name="Vangestel C."/>
        </authorList>
    </citation>
    <scope>NUCLEOTIDE SEQUENCE [LARGE SCALE GENOMIC DNA]</scope>
    <source>
        <strain evidence="2">W744_W776</strain>
    </source>
</reference>
<dbReference type="EMBL" id="JAFNEN010000688">
    <property type="protein sequence ID" value="KAG8178537.1"/>
    <property type="molecule type" value="Genomic_DNA"/>
</dbReference>